<dbReference type="InterPro" id="IPR036259">
    <property type="entry name" value="MFS_trans_sf"/>
</dbReference>
<keyword evidence="10" id="KW-1185">Reference proteome</keyword>
<feature type="transmembrane region" description="Helical" evidence="7">
    <location>
        <begin position="93"/>
        <end position="117"/>
    </location>
</feature>
<comment type="caution">
    <text evidence="9">The sequence shown here is derived from an EMBL/GenBank/DDBJ whole genome shotgun (WGS) entry which is preliminary data.</text>
</comment>
<dbReference type="Gene3D" id="1.20.1250.20">
    <property type="entry name" value="MFS general substrate transporter like domains"/>
    <property type="match status" value="2"/>
</dbReference>
<name>A0AAN8UPF8_9MAGN</name>
<evidence type="ECO:0000256" key="1">
    <source>
        <dbReference type="ARBA" id="ARBA00004141"/>
    </source>
</evidence>
<dbReference type="GO" id="GO:0016020">
    <property type="term" value="C:membrane"/>
    <property type="evidence" value="ECO:0007669"/>
    <property type="project" value="UniProtKB-SubCell"/>
</dbReference>
<evidence type="ECO:0000256" key="7">
    <source>
        <dbReference type="SAM" id="Phobius"/>
    </source>
</evidence>
<keyword evidence="3 9" id="KW-0762">Sugar transport</keyword>
<organism evidence="9 10">
    <name type="scientific">Dillenia turbinata</name>
    <dbReference type="NCBI Taxonomy" id="194707"/>
    <lineage>
        <taxon>Eukaryota</taxon>
        <taxon>Viridiplantae</taxon>
        <taxon>Streptophyta</taxon>
        <taxon>Embryophyta</taxon>
        <taxon>Tracheophyta</taxon>
        <taxon>Spermatophyta</taxon>
        <taxon>Magnoliopsida</taxon>
        <taxon>eudicotyledons</taxon>
        <taxon>Gunneridae</taxon>
        <taxon>Pentapetalae</taxon>
        <taxon>Dilleniales</taxon>
        <taxon>Dilleniaceae</taxon>
        <taxon>Dillenia</taxon>
    </lineage>
</organism>
<evidence type="ECO:0000256" key="6">
    <source>
        <dbReference type="ARBA" id="ARBA00023136"/>
    </source>
</evidence>
<evidence type="ECO:0000256" key="2">
    <source>
        <dbReference type="ARBA" id="ARBA00010992"/>
    </source>
</evidence>
<keyword evidence="6 7" id="KW-0472">Membrane</keyword>
<dbReference type="PROSITE" id="PS50850">
    <property type="entry name" value="MFS"/>
    <property type="match status" value="1"/>
</dbReference>
<evidence type="ECO:0000256" key="4">
    <source>
        <dbReference type="ARBA" id="ARBA00022692"/>
    </source>
</evidence>
<protein>
    <submittedName>
        <fullName evidence="9">Major facilitator, sugar transporter-like</fullName>
    </submittedName>
</protein>
<feature type="transmembrane region" description="Helical" evidence="7">
    <location>
        <begin position="49"/>
        <end position="73"/>
    </location>
</feature>
<dbReference type="SUPFAM" id="SSF103473">
    <property type="entry name" value="MFS general substrate transporter"/>
    <property type="match status" value="1"/>
</dbReference>
<evidence type="ECO:0000259" key="8">
    <source>
        <dbReference type="PROSITE" id="PS50850"/>
    </source>
</evidence>
<keyword evidence="5 7" id="KW-1133">Transmembrane helix</keyword>
<feature type="transmembrane region" description="Helical" evidence="7">
    <location>
        <begin position="353"/>
        <end position="378"/>
    </location>
</feature>
<evidence type="ECO:0000313" key="9">
    <source>
        <dbReference type="EMBL" id="KAK6915516.1"/>
    </source>
</evidence>
<feature type="transmembrane region" description="Helical" evidence="7">
    <location>
        <begin position="212"/>
        <end position="233"/>
    </location>
</feature>
<accession>A0AAN8UPF8</accession>
<feature type="transmembrane region" description="Helical" evidence="7">
    <location>
        <begin position="176"/>
        <end position="200"/>
    </location>
</feature>
<dbReference type="Pfam" id="PF00083">
    <property type="entry name" value="Sugar_tr"/>
    <property type="match status" value="1"/>
</dbReference>
<dbReference type="InterPro" id="IPR005828">
    <property type="entry name" value="MFS_sugar_transport-like"/>
</dbReference>
<comment type="subcellular location">
    <subcellularLocation>
        <location evidence="1">Membrane</location>
        <topology evidence="1">Multi-pass membrane protein</topology>
    </subcellularLocation>
</comment>
<dbReference type="PANTHER" id="PTHR48021:SF21">
    <property type="entry name" value="SUGAR TRANSPORTER ERD6-LIKE 8"/>
    <property type="match status" value="1"/>
</dbReference>
<evidence type="ECO:0000256" key="3">
    <source>
        <dbReference type="ARBA" id="ARBA00022597"/>
    </source>
</evidence>
<evidence type="ECO:0000256" key="5">
    <source>
        <dbReference type="ARBA" id="ARBA00022989"/>
    </source>
</evidence>
<feature type="domain" description="Major facilitator superfamily (MFS) profile" evidence="8">
    <location>
        <begin position="51"/>
        <end position="471"/>
    </location>
</feature>
<evidence type="ECO:0000313" key="10">
    <source>
        <dbReference type="Proteomes" id="UP001370490"/>
    </source>
</evidence>
<dbReference type="AlphaFoldDB" id="A0AAN8UPF8"/>
<dbReference type="Proteomes" id="UP001370490">
    <property type="component" value="Unassembled WGS sequence"/>
</dbReference>
<dbReference type="EMBL" id="JBAMMX010000025">
    <property type="protein sequence ID" value="KAK6915516.1"/>
    <property type="molecule type" value="Genomic_DNA"/>
</dbReference>
<reference evidence="9 10" key="1">
    <citation type="submission" date="2023-12" db="EMBL/GenBank/DDBJ databases">
        <title>A high-quality genome assembly for Dillenia turbinata (Dilleniales).</title>
        <authorList>
            <person name="Chanderbali A."/>
        </authorList>
    </citation>
    <scope>NUCLEOTIDE SEQUENCE [LARGE SCALE GENOMIC DNA]</scope>
    <source>
        <strain evidence="9">LSX21</strain>
        <tissue evidence="9">Leaf</tissue>
    </source>
</reference>
<dbReference type="PANTHER" id="PTHR48021">
    <property type="match status" value="1"/>
</dbReference>
<comment type="similarity">
    <text evidence="2">Belongs to the major facilitator superfamily. Sugar transporter (TC 2.A.1.1) family.</text>
</comment>
<feature type="transmembrane region" description="Helical" evidence="7">
    <location>
        <begin position="239"/>
        <end position="257"/>
    </location>
</feature>
<gene>
    <name evidence="9" type="ORF">RJ641_020633</name>
</gene>
<dbReference type="GO" id="GO:0022857">
    <property type="term" value="F:transmembrane transporter activity"/>
    <property type="evidence" value="ECO:0007669"/>
    <property type="project" value="InterPro"/>
</dbReference>
<keyword evidence="3 9" id="KW-0813">Transport</keyword>
<proteinExistence type="inferred from homology"/>
<sequence length="471" mass="51674">SCSDTEAQVMATFNDVEAGVETGTGSIHEQLLGKKEKEKVKSQSNDDGLWMVLLSTFTAVSGSFEFGSCVGFSAPTQYGIMDELRMSNSQYSIFGSILTIGAMFGAIMSGGIADFIGRKGVRIENNGDSLMIYILALKATISLRLSHSNSSVINIGHEDVISYLRSWMARHLLESVWLYFGRFLTGYGIGILSYVVPVFIAEITPEKLRGTLATTNQLLIVTGISVAYSVGAFVTWRTLALTGIIPCVILLMGLNFIPESPRWLAKVGRKKEFESALQKLRGADADIAREVAEIQEYAATIQNIPKNTIQELFHTRNVRAIFVVVTAFGASLIDKAGRRPLLMAHQLAVGYVPILTISGVLIYIGSFSLGLGAVPWLIMSEVTMRFLTIHPSEFWADVGSSHCIRRLTSARDKRPVVGGNTREHALIGTNTVILLQESEERHGLEQASVSVVKRASKEREMDVEVWKKRSS</sequence>
<dbReference type="InterPro" id="IPR020846">
    <property type="entry name" value="MFS_dom"/>
</dbReference>
<dbReference type="InterPro" id="IPR050549">
    <property type="entry name" value="MFS_Trehalose_Transporter"/>
</dbReference>
<feature type="non-terminal residue" evidence="9">
    <location>
        <position position="1"/>
    </location>
</feature>
<keyword evidence="4 7" id="KW-0812">Transmembrane</keyword>